<accession>A0A8D8CM15</accession>
<dbReference type="EMBL" id="HBUE01130181">
    <property type="protein sequence ID" value="CAG6496035.1"/>
    <property type="molecule type" value="Transcribed_RNA"/>
</dbReference>
<reference evidence="1" key="1">
    <citation type="submission" date="2021-05" db="EMBL/GenBank/DDBJ databases">
        <authorList>
            <person name="Alioto T."/>
            <person name="Alioto T."/>
            <person name="Gomez Garrido J."/>
        </authorList>
    </citation>
    <scope>NUCLEOTIDE SEQUENCE</scope>
</reference>
<dbReference type="EMBL" id="HBUE01323686">
    <property type="protein sequence ID" value="CAG6589593.1"/>
    <property type="molecule type" value="Transcribed_RNA"/>
</dbReference>
<proteinExistence type="predicted"/>
<dbReference type="EMBL" id="HBUE01130192">
    <property type="protein sequence ID" value="CAG6496049.1"/>
    <property type="molecule type" value="Transcribed_RNA"/>
</dbReference>
<dbReference type="EMBL" id="HBUE01130190">
    <property type="protein sequence ID" value="CAG6496046.1"/>
    <property type="molecule type" value="Transcribed_RNA"/>
</dbReference>
<organism evidence="1">
    <name type="scientific">Culex pipiens</name>
    <name type="common">House mosquito</name>
    <dbReference type="NCBI Taxonomy" id="7175"/>
    <lineage>
        <taxon>Eukaryota</taxon>
        <taxon>Metazoa</taxon>
        <taxon>Ecdysozoa</taxon>
        <taxon>Arthropoda</taxon>
        <taxon>Hexapoda</taxon>
        <taxon>Insecta</taxon>
        <taxon>Pterygota</taxon>
        <taxon>Neoptera</taxon>
        <taxon>Endopterygota</taxon>
        <taxon>Diptera</taxon>
        <taxon>Nematocera</taxon>
        <taxon>Culicoidea</taxon>
        <taxon>Culicidae</taxon>
        <taxon>Culicinae</taxon>
        <taxon>Culicini</taxon>
        <taxon>Culex</taxon>
        <taxon>Culex</taxon>
    </lineage>
</organism>
<dbReference type="EMBL" id="HBUE01130183">
    <property type="protein sequence ID" value="CAG6496038.1"/>
    <property type="molecule type" value="Transcribed_RNA"/>
</dbReference>
<dbReference type="EMBL" id="HBUE01130179">
    <property type="protein sequence ID" value="CAG6496031.1"/>
    <property type="molecule type" value="Transcribed_RNA"/>
</dbReference>
<evidence type="ECO:0000313" key="1">
    <source>
        <dbReference type="EMBL" id="CAG6496022.1"/>
    </source>
</evidence>
<dbReference type="EMBL" id="HBUE01130180">
    <property type="protein sequence ID" value="CAG6496033.1"/>
    <property type="molecule type" value="Transcribed_RNA"/>
</dbReference>
<dbReference type="AlphaFoldDB" id="A0A8D8CM15"/>
<dbReference type="EMBL" id="HBUE01217133">
    <property type="protein sequence ID" value="CAG6537583.1"/>
    <property type="molecule type" value="Transcribed_RNA"/>
</dbReference>
<dbReference type="EMBL" id="HBUE01130177">
    <property type="protein sequence ID" value="CAG6496028.1"/>
    <property type="molecule type" value="Transcribed_RNA"/>
</dbReference>
<dbReference type="EMBL" id="HBUE01130173">
    <property type="protein sequence ID" value="CAG6496022.1"/>
    <property type="molecule type" value="Transcribed_RNA"/>
</dbReference>
<dbReference type="EMBL" id="HBUE01130175">
    <property type="protein sequence ID" value="CAG6496025.1"/>
    <property type="molecule type" value="Transcribed_RNA"/>
</dbReference>
<name>A0A8D8CM15_CULPI</name>
<sequence length="124" mass="13422">MLHLATSSPCSRSEIYAFDNKSNQKNNPSTICRHLLKDRHPKINSECDLFNMKASSSGSISGSCRLWECCGKADQMSTGGRCCRGEGGWGKRSGKCGAYFNQCARGKKTEPGQTGKPKAVNVKG</sequence>
<protein>
    <submittedName>
        <fullName evidence="1">(northern house mosquito) hypothetical protein</fullName>
    </submittedName>
</protein>